<feature type="transmembrane region" description="Helical" evidence="2">
    <location>
        <begin position="531"/>
        <end position="554"/>
    </location>
</feature>
<keyword evidence="5" id="KW-1185">Reference proteome</keyword>
<dbReference type="PANTHER" id="PTHR43849:SF2">
    <property type="entry name" value="BLL3936 PROTEIN"/>
    <property type="match status" value="1"/>
</dbReference>
<dbReference type="Proteomes" id="UP000535437">
    <property type="component" value="Unassembled WGS sequence"/>
</dbReference>
<dbReference type="Pfam" id="PF06808">
    <property type="entry name" value="DctM"/>
    <property type="match status" value="1"/>
</dbReference>
<evidence type="ECO:0000256" key="2">
    <source>
        <dbReference type="SAM" id="Phobius"/>
    </source>
</evidence>
<feature type="transmembrane region" description="Helical" evidence="2">
    <location>
        <begin position="482"/>
        <end position="511"/>
    </location>
</feature>
<dbReference type="RefSeq" id="WP_179541329.1">
    <property type="nucleotide sequence ID" value="NZ_BAAALL010000002.1"/>
</dbReference>
<evidence type="ECO:0000313" key="5">
    <source>
        <dbReference type="Proteomes" id="UP000535437"/>
    </source>
</evidence>
<feature type="transmembrane region" description="Helical" evidence="2">
    <location>
        <begin position="378"/>
        <end position="401"/>
    </location>
</feature>
<dbReference type="AlphaFoldDB" id="A0A7Z0K9L0"/>
<reference evidence="4 5" key="1">
    <citation type="submission" date="2020-07" db="EMBL/GenBank/DDBJ databases">
        <title>Sequencing the genomes of 1000 actinobacteria strains.</title>
        <authorList>
            <person name="Klenk H.-P."/>
        </authorList>
    </citation>
    <scope>NUCLEOTIDE SEQUENCE [LARGE SCALE GENOMIC DNA]</scope>
    <source>
        <strain evidence="4 5">DSM 15475</strain>
    </source>
</reference>
<comment type="caution">
    <text evidence="4">The sequence shown here is derived from an EMBL/GenBank/DDBJ whole genome shotgun (WGS) entry which is preliminary data.</text>
</comment>
<accession>A0A7Z0K9L0</accession>
<feature type="region of interest" description="Disordered" evidence="1">
    <location>
        <begin position="669"/>
        <end position="696"/>
    </location>
</feature>
<sequence>MTTTNLDSRAVDESQREAGALDARSVLSAVRRNPRLTPPWTVVVTLLTLAGILLTMNQVFFWNVGGLAVLTNAFLYLLIACFLPIVFILWPARAARTAQTGPTEAATAGVPWYDVIVLGVFAACCLWFAYHGVDIHEYGWEFVAPTTATVLSFVLWGIVLEALRRAAGWIVAVLALAFSLYPLVAEGIPVGILQGIAYDLPTIAQIHAMGAESILGLPLQTAGSILVGFLLFGVVLQHTGGADFFHGLSMALFGRYRGGSAKVTVASSAAMGMMSGSAVSNVLTTGPMTIPAMKRAGFSARMAGGIEATASSGGSITPPIMGTAAFLMVSFVGVPYTEILIAASIPALLYFFGIFLQIDGYAAQQGLTGTPRNLLPRLGASLLAGWPYLGALGLLTLMLFTSGSESQVPYWVVGVLLIIALIKPGLNFGPREWLAMVLDVGKTLAQIIAIIAGVGLFLGGLSATGVALSLSRDLVAVVGDNLLLILIASAVVCFILGMGLTISAAYVFLAIVMVPAVTALGVDPIAAHLFVIYWASVSYITPPVGLAAFAAAGIARSSPMATCISAMKLGAVKYVVPFGFVLNPALVAQAGFVDVALALLASLVAVYAIACAIGGWLVGVERRISLPVRLLLGAGGFMLFLSDSALALPGLAVVVGVVAVAHLRRGQDQLTPSADQNPEDDTPRHGGPETFTEGAR</sequence>
<dbReference type="EMBL" id="JACCFY010000001">
    <property type="protein sequence ID" value="NYJ77913.1"/>
    <property type="molecule type" value="Genomic_DNA"/>
</dbReference>
<feature type="transmembrane region" description="Helical" evidence="2">
    <location>
        <begin position="446"/>
        <end position="470"/>
    </location>
</feature>
<feature type="transmembrane region" description="Helical" evidence="2">
    <location>
        <begin position="339"/>
        <end position="358"/>
    </location>
</feature>
<feature type="transmembrane region" description="Helical" evidence="2">
    <location>
        <begin position="574"/>
        <end position="592"/>
    </location>
</feature>
<dbReference type="InterPro" id="IPR010656">
    <property type="entry name" value="DctM"/>
</dbReference>
<feature type="transmembrane region" description="Helical" evidence="2">
    <location>
        <begin position="598"/>
        <end position="618"/>
    </location>
</feature>
<keyword evidence="2" id="KW-0812">Transmembrane</keyword>
<dbReference type="PANTHER" id="PTHR43849">
    <property type="entry name" value="BLL3936 PROTEIN"/>
    <property type="match status" value="1"/>
</dbReference>
<protein>
    <submittedName>
        <fullName evidence="4">TRAP transporter 4TM/12TM fusion protein</fullName>
    </submittedName>
</protein>
<dbReference type="NCBIfam" id="TIGR02123">
    <property type="entry name" value="TRAP_fused"/>
    <property type="match status" value="1"/>
</dbReference>
<proteinExistence type="predicted"/>
<feature type="transmembrane region" description="Helical" evidence="2">
    <location>
        <begin position="142"/>
        <end position="159"/>
    </location>
</feature>
<feature type="transmembrane region" description="Helical" evidence="2">
    <location>
        <begin position="112"/>
        <end position="130"/>
    </location>
</feature>
<feature type="transmembrane region" description="Helical" evidence="2">
    <location>
        <begin position="73"/>
        <end position="92"/>
    </location>
</feature>
<feature type="transmembrane region" description="Helical" evidence="2">
    <location>
        <begin position="166"/>
        <end position="184"/>
    </location>
</feature>
<dbReference type="InterPro" id="IPR011853">
    <property type="entry name" value="TRAP_DctM-Dct_fused"/>
</dbReference>
<feature type="transmembrane region" description="Helical" evidence="2">
    <location>
        <begin position="40"/>
        <end position="61"/>
    </location>
</feature>
<evidence type="ECO:0000313" key="4">
    <source>
        <dbReference type="EMBL" id="NYJ77913.1"/>
    </source>
</evidence>
<feature type="transmembrane region" description="Helical" evidence="2">
    <location>
        <begin position="630"/>
        <end position="663"/>
    </location>
</feature>
<gene>
    <name evidence="4" type="ORF">HNR09_001324</name>
</gene>
<feature type="transmembrane region" description="Helical" evidence="2">
    <location>
        <begin position="217"/>
        <end position="236"/>
    </location>
</feature>
<feature type="transmembrane region" description="Helical" evidence="2">
    <location>
        <begin position="408"/>
        <end position="426"/>
    </location>
</feature>
<name>A0A7Z0K9L0_9MICC</name>
<organism evidence="4 5">
    <name type="scientific">Nesterenkonia xinjiangensis</name>
    <dbReference type="NCBI Taxonomy" id="225327"/>
    <lineage>
        <taxon>Bacteria</taxon>
        <taxon>Bacillati</taxon>
        <taxon>Actinomycetota</taxon>
        <taxon>Actinomycetes</taxon>
        <taxon>Micrococcales</taxon>
        <taxon>Micrococcaceae</taxon>
        <taxon>Nesterenkonia</taxon>
    </lineage>
</organism>
<evidence type="ECO:0000259" key="3">
    <source>
        <dbReference type="Pfam" id="PF06808"/>
    </source>
</evidence>
<keyword evidence="2" id="KW-0472">Membrane</keyword>
<evidence type="ECO:0000256" key="1">
    <source>
        <dbReference type="SAM" id="MobiDB-lite"/>
    </source>
</evidence>
<feature type="domain" description="TRAP C4-dicarboxylate transport system permease DctM subunit" evidence="3">
    <location>
        <begin position="155"/>
        <end position="591"/>
    </location>
</feature>
<keyword evidence="2" id="KW-1133">Transmembrane helix</keyword>